<evidence type="ECO:0000313" key="2">
    <source>
        <dbReference type="Proteomes" id="UP000499080"/>
    </source>
</evidence>
<dbReference type="Proteomes" id="UP000499080">
    <property type="component" value="Unassembled WGS sequence"/>
</dbReference>
<evidence type="ECO:0000313" key="1">
    <source>
        <dbReference type="EMBL" id="GBL90639.1"/>
    </source>
</evidence>
<proteinExistence type="predicted"/>
<organism evidence="1 2">
    <name type="scientific">Araneus ventricosus</name>
    <name type="common">Orbweaver spider</name>
    <name type="synonym">Epeira ventricosa</name>
    <dbReference type="NCBI Taxonomy" id="182803"/>
    <lineage>
        <taxon>Eukaryota</taxon>
        <taxon>Metazoa</taxon>
        <taxon>Ecdysozoa</taxon>
        <taxon>Arthropoda</taxon>
        <taxon>Chelicerata</taxon>
        <taxon>Arachnida</taxon>
        <taxon>Araneae</taxon>
        <taxon>Araneomorphae</taxon>
        <taxon>Entelegynae</taxon>
        <taxon>Araneoidea</taxon>
        <taxon>Araneidae</taxon>
        <taxon>Araneus</taxon>
    </lineage>
</organism>
<reference evidence="1 2" key="1">
    <citation type="journal article" date="2019" name="Sci. Rep.">
        <title>Orb-weaving spider Araneus ventricosus genome elucidates the spidroin gene catalogue.</title>
        <authorList>
            <person name="Kono N."/>
            <person name="Nakamura H."/>
            <person name="Ohtoshi R."/>
            <person name="Moran D.A.P."/>
            <person name="Shinohara A."/>
            <person name="Yoshida Y."/>
            <person name="Fujiwara M."/>
            <person name="Mori M."/>
            <person name="Tomita M."/>
            <person name="Arakawa K."/>
        </authorList>
    </citation>
    <scope>NUCLEOTIDE SEQUENCE [LARGE SCALE GENOMIC DNA]</scope>
</reference>
<dbReference type="EMBL" id="BGPR01000073">
    <property type="protein sequence ID" value="GBL90639.1"/>
    <property type="molecule type" value="Genomic_DNA"/>
</dbReference>
<sequence>MNTDKTHTPITTARGTALRSLSSPLSLTFRSLQMFLQKLQPSLTLSGYWNRSGCFGAKSGHNTLQDFFDGFGSPRKRRKELHPFVQKVCSSCEEMAIRIRHLNANYNSICQPLTAARGEYSEFLDSVPKIHGEAGSIDDRIEVPVPHSRHHCLVPTPRRS</sequence>
<name>A0A4Y2BGF7_ARAVE</name>
<dbReference type="AlphaFoldDB" id="A0A4Y2BGF7"/>
<keyword evidence="2" id="KW-1185">Reference proteome</keyword>
<gene>
    <name evidence="1" type="ORF">AVEN_219309_1</name>
</gene>
<accession>A0A4Y2BGF7</accession>
<comment type="caution">
    <text evidence="1">The sequence shown here is derived from an EMBL/GenBank/DDBJ whole genome shotgun (WGS) entry which is preliminary data.</text>
</comment>
<protein>
    <submittedName>
        <fullName evidence="1">Uncharacterized protein</fullName>
    </submittedName>
</protein>